<evidence type="ECO:0000256" key="6">
    <source>
        <dbReference type="SAM" id="MobiDB-lite"/>
    </source>
</evidence>
<evidence type="ECO:0000256" key="4">
    <source>
        <dbReference type="ARBA" id="ARBA00023294"/>
    </source>
</evidence>
<keyword evidence="3 5" id="KW-0678">Repressor</keyword>
<feature type="region of interest" description="Disordered" evidence="6">
    <location>
        <begin position="26"/>
        <end position="67"/>
    </location>
</feature>
<dbReference type="SUPFAM" id="SSF54277">
    <property type="entry name" value="CAD &amp; PB1 domains"/>
    <property type="match status" value="1"/>
</dbReference>
<protein>
    <recommendedName>
        <fullName evidence="5">Auxin-responsive protein</fullName>
    </recommendedName>
</protein>
<dbReference type="GO" id="GO:0005634">
    <property type="term" value="C:nucleus"/>
    <property type="evidence" value="ECO:0007669"/>
    <property type="project" value="UniProtKB-SubCell"/>
</dbReference>
<feature type="domain" description="PB1" evidence="7">
    <location>
        <begin position="346"/>
        <end position="434"/>
    </location>
</feature>
<dbReference type="Gene3D" id="3.10.20.90">
    <property type="entry name" value="Phosphatidylinositol 3-kinase Catalytic Subunit, Chain A, domain 1"/>
    <property type="match status" value="1"/>
</dbReference>
<dbReference type="InterPro" id="IPR053793">
    <property type="entry name" value="PB1-like"/>
</dbReference>
<evidence type="ECO:0000256" key="2">
    <source>
        <dbReference type="ARBA" id="ARBA00006728"/>
    </source>
</evidence>
<comment type="caution">
    <text evidence="8">The sequence shown here is derived from an EMBL/GenBank/DDBJ whole genome shotgun (WGS) entry which is preliminary data.</text>
</comment>
<evidence type="ECO:0000259" key="7">
    <source>
        <dbReference type="PROSITE" id="PS51745"/>
    </source>
</evidence>
<keyword evidence="9" id="KW-1185">Reference proteome</keyword>
<reference evidence="8" key="1">
    <citation type="submission" date="2021-01" db="EMBL/GenBank/DDBJ databases">
        <title>Adiantum capillus-veneris genome.</title>
        <authorList>
            <person name="Fang Y."/>
            <person name="Liao Q."/>
        </authorList>
    </citation>
    <scope>NUCLEOTIDE SEQUENCE</scope>
    <source>
        <strain evidence="8">H3</strain>
        <tissue evidence="8">Leaf</tissue>
    </source>
</reference>
<keyword evidence="5" id="KW-0539">Nucleus</keyword>
<comment type="function">
    <text evidence="5">Aux/IAA proteins are short-lived transcriptional factors that function as repressors of early auxin response genes at low auxin concentrations.</text>
</comment>
<feature type="compositionally biased region" description="Low complexity" evidence="6">
    <location>
        <begin position="34"/>
        <end position="49"/>
    </location>
</feature>
<dbReference type="InterPro" id="IPR003311">
    <property type="entry name" value="AUX_IAA"/>
</dbReference>
<evidence type="ECO:0000256" key="3">
    <source>
        <dbReference type="ARBA" id="ARBA00022491"/>
    </source>
</evidence>
<evidence type="ECO:0000313" key="8">
    <source>
        <dbReference type="EMBL" id="KAI5083233.1"/>
    </source>
</evidence>
<evidence type="ECO:0000256" key="5">
    <source>
        <dbReference type="RuleBase" id="RU004549"/>
    </source>
</evidence>
<evidence type="ECO:0000313" key="9">
    <source>
        <dbReference type="Proteomes" id="UP000886520"/>
    </source>
</evidence>
<dbReference type="InterPro" id="IPR033389">
    <property type="entry name" value="AUX/IAA_dom"/>
</dbReference>
<comment type="subunit">
    <text evidence="5">Homodimers and heterodimers.</text>
</comment>
<dbReference type="PANTHER" id="PTHR31734:SF28">
    <property type="entry name" value="AUXIN-RESPONSIVE PROTEIN IAA13"/>
    <property type="match status" value="1"/>
</dbReference>
<gene>
    <name evidence="8" type="ORF">GOP47_0002976</name>
</gene>
<dbReference type="PANTHER" id="PTHR31734">
    <property type="entry name" value="AUXIN-RESPONSIVE PROTEIN IAA17"/>
    <property type="match status" value="1"/>
</dbReference>
<accession>A0A9D4VBK1</accession>
<comment type="similarity">
    <text evidence="2 5">Belongs to the Aux/IAA family.</text>
</comment>
<dbReference type="PROSITE" id="PS51745">
    <property type="entry name" value="PB1"/>
    <property type="match status" value="1"/>
</dbReference>
<sequence>MQARPEENGKHCFLLNMAPPHLRSTGSLMPTNCSSEASTSSTVISPSSHDVSEAPCESSAQSNSSLKEHDYIGMADISSMSEPEQLMHQVKLDSLEEEDEPDLRLGLGPSPLKGVCDRRGLLLFPRPSRENFKQAPCISDVRIEAAESTHVAHAHPHSSTTVSMPSLKRVDAIATPSSFYPLANDPHCKSTKRLFSDIISQVVGSAAYVNAETGVENHVQKPGAIFSSGAARMIMQRPAINIKPLARESDMMSWGTRASSWHSEATQNMIYPIRKVGEVPLTMKGILERQLPSGGVIPNNLESGPDEAPPAKEQVIGWPPVRSYRRSAINSGRSRPAGTEPDVQAAAYVKVNMDGIPIGRKVDLTAYNNYDELLSALEGMFYSPPIGEGVCFLHARDFVLTYEDKEGDWMLVGDVPWGMFVDTVKRLRITRGLDSACLGPSTSKNFA</sequence>
<name>A0A9D4VBK1_ADICA</name>
<dbReference type="Proteomes" id="UP000886520">
    <property type="component" value="Chromosome 3"/>
</dbReference>
<keyword evidence="5" id="KW-0804">Transcription</keyword>
<evidence type="ECO:0000256" key="1">
    <source>
        <dbReference type="ARBA" id="ARBA00004123"/>
    </source>
</evidence>
<keyword evidence="5" id="KW-0805">Transcription regulation</keyword>
<dbReference type="Pfam" id="PF02309">
    <property type="entry name" value="AUX_IAA"/>
    <property type="match status" value="1"/>
</dbReference>
<dbReference type="GO" id="GO:0006355">
    <property type="term" value="P:regulation of DNA-templated transcription"/>
    <property type="evidence" value="ECO:0007669"/>
    <property type="project" value="InterPro"/>
</dbReference>
<dbReference type="GO" id="GO:0009734">
    <property type="term" value="P:auxin-activated signaling pathway"/>
    <property type="evidence" value="ECO:0007669"/>
    <property type="project" value="UniProtKB-UniRule"/>
</dbReference>
<dbReference type="EMBL" id="JABFUD020000002">
    <property type="protein sequence ID" value="KAI5083233.1"/>
    <property type="molecule type" value="Genomic_DNA"/>
</dbReference>
<keyword evidence="4 5" id="KW-0927">Auxin signaling pathway</keyword>
<organism evidence="8 9">
    <name type="scientific">Adiantum capillus-veneris</name>
    <name type="common">Maidenhair fern</name>
    <dbReference type="NCBI Taxonomy" id="13818"/>
    <lineage>
        <taxon>Eukaryota</taxon>
        <taxon>Viridiplantae</taxon>
        <taxon>Streptophyta</taxon>
        <taxon>Embryophyta</taxon>
        <taxon>Tracheophyta</taxon>
        <taxon>Polypodiopsida</taxon>
        <taxon>Polypodiidae</taxon>
        <taxon>Polypodiales</taxon>
        <taxon>Pteridineae</taxon>
        <taxon>Pteridaceae</taxon>
        <taxon>Vittarioideae</taxon>
        <taxon>Adiantum</taxon>
    </lineage>
</organism>
<dbReference type="AlphaFoldDB" id="A0A9D4VBK1"/>
<comment type="subcellular location">
    <subcellularLocation>
        <location evidence="1 5">Nucleus</location>
    </subcellularLocation>
</comment>
<proteinExistence type="inferred from homology"/>
<dbReference type="OrthoDB" id="1925392at2759"/>